<keyword evidence="2" id="KW-0472">Membrane</keyword>
<name>A0A667GPB8_LYNCA</name>
<protein>
    <submittedName>
        <fullName evidence="3">Uncharacterized protein</fullName>
    </submittedName>
</protein>
<feature type="region of interest" description="Disordered" evidence="1">
    <location>
        <begin position="71"/>
        <end position="90"/>
    </location>
</feature>
<reference evidence="3" key="1">
    <citation type="submission" date="2025-08" db="UniProtKB">
        <authorList>
            <consortium name="Ensembl"/>
        </authorList>
    </citation>
    <scope>IDENTIFICATION</scope>
</reference>
<feature type="transmembrane region" description="Helical" evidence="2">
    <location>
        <begin position="102"/>
        <end position="123"/>
    </location>
</feature>
<dbReference type="Ensembl" id="ENSLCNT00005010628.1">
    <property type="protein sequence ID" value="ENSLCNP00005009467.1"/>
    <property type="gene ID" value="ENSLCNG00005006197.1"/>
</dbReference>
<dbReference type="AlphaFoldDB" id="A0A667GPB8"/>
<accession>A0A667GPB8</accession>
<evidence type="ECO:0000313" key="3">
    <source>
        <dbReference type="Ensembl" id="ENSLCNP00005009467.1"/>
    </source>
</evidence>
<keyword evidence="2" id="KW-0812">Transmembrane</keyword>
<dbReference type="Proteomes" id="UP000472241">
    <property type="component" value="Unplaced"/>
</dbReference>
<evidence type="ECO:0000313" key="4">
    <source>
        <dbReference type="Proteomes" id="UP000472241"/>
    </source>
</evidence>
<sequence length="135" mass="13941">MVPEALHSGLNLNIQGSGVGGVGIPVARVVLAVRIGVPVAIAHRLFLLLRLRLVPAPRRCAARRGGRCRRPLSRALPPGTAGAGHREVGDEAGAAGRGRRVVALPALGLASVVALLALALAALGRRRGGRSARWR</sequence>
<organism evidence="3 4">
    <name type="scientific">Lynx canadensis</name>
    <name type="common">Canada lynx</name>
    <name type="synonym">Felis canadensis</name>
    <dbReference type="NCBI Taxonomy" id="61383"/>
    <lineage>
        <taxon>Eukaryota</taxon>
        <taxon>Metazoa</taxon>
        <taxon>Chordata</taxon>
        <taxon>Craniata</taxon>
        <taxon>Vertebrata</taxon>
        <taxon>Euteleostomi</taxon>
        <taxon>Mammalia</taxon>
        <taxon>Eutheria</taxon>
        <taxon>Laurasiatheria</taxon>
        <taxon>Carnivora</taxon>
        <taxon>Feliformia</taxon>
        <taxon>Felidae</taxon>
        <taxon>Felinae</taxon>
        <taxon>Lynx</taxon>
    </lineage>
</organism>
<evidence type="ECO:0000256" key="2">
    <source>
        <dbReference type="SAM" id="Phobius"/>
    </source>
</evidence>
<keyword evidence="2" id="KW-1133">Transmembrane helix</keyword>
<reference evidence="3" key="2">
    <citation type="submission" date="2025-09" db="UniProtKB">
        <authorList>
            <consortium name="Ensembl"/>
        </authorList>
    </citation>
    <scope>IDENTIFICATION</scope>
</reference>
<keyword evidence="4" id="KW-1185">Reference proteome</keyword>
<evidence type="ECO:0000256" key="1">
    <source>
        <dbReference type="SAM" id="MobiDB-lite"/>
    </source>
</evidence>
<proteinExistence type="predicted"/>